<dbReference type="SUPFAM" id="SSF48230">
    <property type="entry name" value="Chondroitin AC/alginate lyase"/>
    <property type="match status" value="1"/>
</dbReference>
<evidence type="ECO:0000256" key="1">
    <source>
        <dbReference type="ARBA" id="ARBA00004196"/>
    </source>
</evidence>
<evidence type="ECO:0000259" key="3">
    <source>
        <dbReference type="Pfam" id="PF26377"/>
    </source>
</evidence>
<protein>
    <submittedName>
        <fullName evidence="4">Heparinase II/III-family protein</fullName>
    </submittedName>
</protein>
<name>A0A9X1I6X7_9FLAO</name>
<dbReference type="GO" id="GO:0030313">
    <property type="term" value="C:cell envelope"/>
    <property type="evidence" value="ECO:0007669"/>
    <property type="project" value="UniProtKB-SubCell"/>
</dbReference>
<gene>
    <name evidence="4" type="ORF">LG651_06570</name>
</gene>
<dbReference type="RefSeq" id="WP_226695335.1">
    <property type="nucleotide sequence ID" value="NZ_JAJAPX010000002.1"/>
</dbReference>
<sequence>MSKTKIHIYLSFALIFGVGALFAQQLQHPRVFVTNNEKADFLKTIKTVSWKNDLIEKKSKNLEKYLEYCEKDPNWLVSRLQMNWKTKNSKVFLKGGDFSHSEGTAPVPTVRYSGTRDWATDYNRPKLEDVEPYFDDPRGLYLEHKKTGEKEWIHPSEAGFAVEKINEQIMSLAADAALLYWLTNDKKYAEFAAPVFLTYMEGMHYRDAPIDLNKSNQQFISGLATFEVIHEGIVVSLVTVYDFLFNYFKTENIDLSHSAAVFQKWGDQIIKYGIPDNNWNLFQARFLTYIALVLEPNAAYKNGKGREYYLDYTFNISTDRQIAVSESLNVYDQETGIWPESPNYSVHVITTLLKIFTLLDHNTNANEIAKYPILEKAVLASFQYLFPSGYMVGFGDGGHKILPPENFELLISNYRKYEQKDKEALISGFLSEFISENLYKRQAKDLFNLFFYVDDIVDSKANLKALTTPTFYAPNVSMFNQRLGTGNDAVMLSTVASFGNHAHANGISLELFANNYVLAPDSGKGPSYWHPTFRNYYARMPAHNTVIVDGKSNYNNMRTYHPFTLDYSFPKSAKTTTFNELTFSQVSFLEPETVSNQQRFSAIINTPTQKPYVIDVFRSKKQKEGKQKHEYIYRNLGQELAFFNENSKPLQFEKTKELNSKNGQLKAYDFFSSKQKTSTSNPVNALFTLNETGKPSNFMKLWIKPSENQTIYKFKSPNSNALSEGTAPKTILKDSLQTLILKREEAAWNNPFAVVYNPFIEDEENPIKNVKFSSLEENPSTQIIDINLTNELFTDRVVLNENANGIAKTKNLYQKGLLSVIRTSKNKEAFDFMFLSAVSRVDYYNWTIIASTEPLTLSVKKTETGFVLENDKPFTINLPYKTGDKRAELTVFENGRAMFSRTAVLNRNNPNQQYFKLEKPYKKSTITLN</sequence>
<evidence type="ECO:0000313" key="5">
    <source>
        <dbReference type="Proteomes" id="UP001139286"/>
    </source>
</evidence>
<dbReference type="Proteomes" id="UP001139286">
    <property type="component" value="Unassembled WGS sequence"/>
</dbReference>
<dbReference type="InterPro" id="IPR058849">
    <property type="entry name" value="Ulvan_lyase_2nd"/>
</dbReference>
<dbReference type="GO" id="GO:0016829">
    <property type="term" value="F:lyase activity"/>
    <property type="evidence" value="ECO:0007669"/>
    <property type="project" value="InterPro"/>
</dbReference>
<dbReference type="Pfam" id="PF26377">
    <property type="entry name" value="Ulvan_lyase_2nd"/>
    <property type="match status" value="1"/>
</dbReference>
<reference evidence="4" key="1">
    <citation type="submission" date="2021-10" db="EMBL/GenBank/DDBJ databases">
        <title>Tamlana sargassums sp. nov., and Tamlana laminarinivorans sp. nov., two new bacteria isolated from the brown alga.</title>
        <authorList>
            <person name="Li J."/>
        </authorList>
    </citation>
    <scope>NUCLEOTIDE SEQUENCE</scope>
    <source>
        <strain evidence="4">62-3</strain>
    </source>
</reference>
<feature type="domain" description="Endo-acting ulvan lyase 2nd" evidence="3">
    <location>
        <begin position="334"/>
        <end position="425"/>
    </location>
</feature>
<evidence type="ECO:0000259" key="2">
    <source>
        <dbReference type="Pfam" id="PF07940"/>
    </source>
</evidence>
<dbReference type="Gene3D" id="2.70.98.70">
    <property type="match status" value="1"/>
</dbReference>
<feature type="domain" description="Heparinase II/III-like C-terminal" evidence="2">
    <location>
        <begin position="495"/>
        <end position="621"/>
    </location>
</feature>
<accession>A0A9X1I6X7</accession>
<keyword evidence="5" id="KW-1185">Reference proteome</keyword>
<dbReference type="InterPro" id="IPR012480">
    <property type="entry name" value="Hepar_II_III_C"/>
</dbReference>
<comment type="subcellular location">
    <subcellularLocation>
        <location evidence="1">Cell envelope</location>
    </subcellularLocation>
</comment>
<proteinExistence type="predicted"/>
<dbReference type="EMBL" id="JAJAPX010000002">
    <property type="protein sequence ID" value="MCB4807910.1"/>
    <property type="molecule type" value="Genomic_DNA"/>
</dbReference>
<dbReference type="InterPro" id="IPR008929">
    <property type="entry name" value="Chondroitin_lyas"/>
</dbReference>
<comment type="caution">
    <text evidence="4">The sequence shown here is derived from an EMBL/GenBank/DDBJ whole genome shotgun (WGS) entry which is preliminary data.</text>
</comment>
<dbReference type="Pfam" id="PF07940">
    <property type="entry name" value="Hepar_II_III_C"/>
    <property type="match status" value="1"/>
</dbReference>
<dbReference type="Gene3D" id="1.50.10.100">
    <property type="entry name" value="Chondroitin AC/alginate lyase"/>
    <property type="match status" value="1"/>
</dbReference>
<organism evidence="4 5">
    <name type="scientific">Neotamlana sargassicola</name>
    <dbReference type="NCBI Taxonomy" id="2883125"/>
    <lineage>
        <taxon>Bacteria</taxon>
        <taxon>Pseudomonadati</taxon>
        <taxon>Bacteroidota</taxon>
        <taxon>Flavobacteriia</taxon>
        <taxon>Flavobacteriales</taxon>
        <taxon>Flavobacteriaceae</taxon>
        <taxon>Neotamlana</taxon>
    </lineage>
</organism>
<evidence type="ECO:0000313" key="4">
    <source>
        <dbReference type="EMBL" id="MCB4807910.1"/>
    </source>
</evidence>
<dbReference type="AlphaFoldDB" id="A0A9X1I6X7"/>